<proteinExistence type="predicted"/>
<dbReference type="OrthoDB" id="1273330at2"/>
<evidence type="ECO:0000313" key="1">
    <source>
        <dbReference type="EMBL" id="THF53094.1"/>
    </source>
</evidence>
<accession>A0A4S4A3S2</accession>
<sequence>MIYDLANKFKDLKNELDNNDHFDVYARYDDNEDLMQAQLNNQLINLNGDDEDEDESYVPEYTFGLDDSFKELIEATWKNMMQYECSFENQSFYGSYSFNHPYVFIDEKPWLTDLVEEDNKDYEIIKNLRVFDNTNVKYQFGCINYQKGASKEIFEKEIYLFHDEHLIHLNLTFEEYLNNCVALMACENWQMLFADPNEVSRYSKELNQLKTAYNVLSKIFPEKDFELFKNKLSEHKLL</sequence>
<name>A0A4S4A3S2_9FLAO</name>
<dbReference type="Proteomes" id="UP000307507">
    <property type="component" value="Unassembled WGS sequence"/>
</dbReference>
<gene>
    <name evidence="1" type="ORF">E6C50_02505</name>
</gene>
<organism evidence="1 2">
    <name type="scientific">Flavobacterium supellecticarium</name>
    <dbReference type="NCBI Taxonomy" id="2565924"/>
    <lineage>
        <taxon>Bacteria</taxon>
        <taxon>Pseudomonadati</taxon>
        <taxon>Bacteroidota</taxon>
        <taxon>Flavobacteriia</taxon>
        <taxon>Flavobacteriales</taxon>
        <taxon>Flavobacteriaceae</taxon>
        <taxon>Flavobacterium</taxon>
    </lineage>
</organism>
<protein>
    <submittedName>
        <fullName evidence="1">Uncharacterized protein</fullName>
    </submittedName>
</protein>
<comment type="caution">
    <text evidence="1">The sequence shown here is derived from an EMBL/GenBank/DDBJ whole genome shotgun (WGS) entry which is preliminary data.</text>
</comment>
<evidence type="ECO:0000313" key="2">
    <source>
        <dbReference type="Proteomes" id="UP000307507"/>
    </source>
</evidence>
<reference evidence="1 2" key="1">
    <citation type="submission" date="2019-04" db="EMBL/GenBank/DDBJ databases">
        <title>Flavobacterium sp. nov. isolated from construction timber.</title>
        <authorList>
            <person name="Lin S.-Y."/>
            <person name="Chang C.-T."/>
            <person name="Young C.-C."/>
        </authorList>
    </citation>
    <scope>NUCLEOTIDE SEQUENCE [LARGE SCALE GENOMIC DNA]</scope>
    <source>
        <strain evidence="1 2">CC-CTC003</strain>
    </source>
</reference>
<dbReference type="EMBL" id="SSNZ01000001">
    <property type="protein sequence ID" value="THF53094.1"/>
    <property type="molecule type" value="Genomic_DNA"/>
</dbReference>
<keyword evidence="2" id="KW-1185">Reference proteome</keyword>
<dbReference type="AlphaFoldDB" id="A0A4S4A3S2"/>
<dbReference type="RefSeq" id="WP_136401618.1">
    <property type="nucleotide sequence ID" value="NZ_SSNZ01000001.1"/>
</dbReference>